<accession>A0ABN0VPP2</accession>
<sequence>MTRTAHALAFLVVFIWGFNFIVIRWGMEAMHPMTMTALRFLLTAVPLVFFIKKPDVPMRYVVIYGVLFGSGVWCLTNLAIALGTPAGMASLLLQLSPFLTVLVAVFGFGERLSRVQILGIIIAFIGFITICLPQIQQPSALGMGLVLLAAVCWTVCNVIIKHSKPKNVISFTVWSSVFVPVPIVVLSAVYALFYPLDWHTFITIDNYQGIVSVLFQAGIVTLFGYGVWTHLISRYGLSVVAPYTLLVPIFGVFFGGLFYDETLSTIEIVGAGLVLAGLVLLMRKSA</sequence>
<reference evidence="7 8" key="1">
    <citation type="journal article" date="2019" name="Int. J. Syst. Evol. Microbiol.">
        <title>The Global Catalogue of Microorganisms (GCM) 10K type strain sequencing project: providing services to taxonomists for standard genome sequencing and annotation.</title>
        <authorList>
            <consortium name="The Broad Institute Genomics Platform"/>
            <consortium name="The Broad Institute Genome Sequencing Center for Infectious Disease"/>
            <person name="Wu L."/>
            <person name="Ma J."/>
        </authorList>
    </citation>
    <scope>NUCLEOTIDE SEQUENCE [LARGE SCALE GENOMIC DNA]</scope>
    <source>
        <strain evidence="7 8">JCM 16343</strain>
    </source>
</reference>
<evidence type="ECO:0000256" key="4">
    <source>
        <dbReference type="ARBA" id="ARBA00023136"/>
    </source>
</evidence>
<evidence type="ECO:0000259" key="6">
    <source>
        <dbReference type="Pfam" id="PF00892"/>
    </source>
</evidence>
<feature type="transmembrane region" description="Helical" evidence="5">
    <location>
        <begin position="33"/>
        <end position="51"/>
    </location>
</feature>
<feature type="transmembrane region" description="Helical" evidence="5">
    <location>
        <begin position="88"/>
        <end position="108"/>
    </location>
</feature>
<evidence type="ECO:0000313" key="7">
    <source>
        <dbReference type="EMBL" id="GAA0314124.1"/>
    </source>
</evidence>
<comment type="subcellular location">
    <subcellularLocation>
        <location evidence="1">Membrane</location>
        <topology evidence="1">Multi-pass membrane protein</topology>
    </subcellularLocation>
</comment>
<dbReference type="Proteomes" id="UP001501787">
    <property type="component" value="Unassembled WGS sequence"/>
</dbReference>
<protein>
    <submittedName>
        <fullName evidence="7">EamA family transporter</fullName>
    </submittedName>
</protein>
<dbReference type="InterPro" id="IPR000620">
    <property type="entry name" value="EamA_dom"/>
</dbReference>
<dbReference type="SUPFAM" id="SSF103481">
    <property type="entry name" value="Multidrug resistance efflux transporter EmrE"/>
    <property type="match status" value="2"/>
</dbReference>
<keyword evidence="4 5" id="KW-0472">Membrane</keyword>
<dbReference type="EMBL" id="BAAAFR010000001">
    <property type="protein sequence ID" value="GAA0314124.1"/>
    <property type="molecule type" value="Genomic_DNA"/>
</dbReference>
<dbReference type="PANTHER" id="PTHR32322">
    <property type="entry name" value="INNER MEMBRANE TRANSPORTER"/>
    <property type="match status" value="1"/>
</dbReference>
<evidence type="ECO:0000313" key="8">
    <source>
        <dbReference type="Proteomes" id="UP001501787"/>
    </source>
</evidence>
<dbReference type="Pfam" id="PF00892">
    <property type="entry name" value="EamA"/>
    <property type="match status" value="2"/>
</dbReference>
<feature type="transmembrane region" description="Helical" evidence="5">
    <location>
        <begin position="240"/>
        <end position="259"/>
    </location>
</feature>
<dbReference type="InterPro" id="IPR050638">
    <property type="entry name" value="AA-Vitamin_Transporters"/>
</dbReference>
<organism evidence="7 8">
    <name type="scientific">Psychrobacter aestuarii</name>
    <dbReference type="NCBI Taxonomy" id="556327"/>
    <lineage>
        <taxon>Bacteria</taxon>
        <taxon>Pseudomonadati</taxon>
        <taxon>Pseudomonadota</taxon>
        <taxon>Gammaproteobacteria</taxon>
        <taxon>Moraxellales</taxon>
        <taxon>Moraxellaceae</taxon>
        <taxon>Psychrobacter</taxon>
    </lineage>
</organism>
<feature type="domain" description="EamA" evidence="6">
    <location>
        <begin position="5"/>
        <end position="130"/>
    </location>
</feature>
<name>A0ABN0VPP2_9GAMM</name>
<dbReference type="PANTHER" id="PTHR32322:SF9">
    <property type="entry name" value="AMINO-ACID METABOLITE EFFLUX PUMP-RELATED"/>
    <property type="match status" value="1"/>
</dbReference>
<feature type="transmembrane region" description="Helical" evidence="5">
    <location>
        <begin position="7"/>
        <end position="27"/>
    </location>
</feature>
<evidence type="ECO:0000256" key="3">
    <source>
        <dbReference type="ARBA" id="ARBA00022989"/>
    </source>
</evidence>
<comment type="caution">
    <text evidence="7">The sequence shown here is derived from an EMBL/GenBank/DDBJ whole genome shotgun (WGS) entry which is preliminary data.</text>
</comment>
<feature type="transmembrane region" description="Helical" evidence="5">
    <location>
        <begin position="141"/>
        <end position="160"/>
    </location>
</feature>
<evidence type="ECO:0000256" key="2">
    <source>
        <dbReference type="ARBA" id="ARBA00022692"/>
    </source>
</evidence>
<feature type="transmembrane region" description="Helical" evidence="5">
    <location>
        <begin position="172"/>
        <end position="195"/>
    </location>
</feature>
<feature type="domain" description="EamA" evidence="6">
    <location>
        <begin position="141"/>
        <end position="282"/>
    </location>
</feature>
<feature type="transmembrane region" description="Helical" evidence="5">
    <location>
        <begin position="60"/>
        <end position="82"/>
    </location>
</feature>
<evidence type="ECO:0000256" key="5">
    <source>
        <dbReference type="SAM" id="Phobius"/>
    </source>
</evidence>
<feature type="transmembrane region" description="Helical" evidence="5">
    <location>
        <begin position="207"/>
        <end position="228"/>
    </location>
</feature>
<gene>
    <name evidence="7" type="ORF">GCM10009129_09260</name>
</gene>
<proteinExistence type="predicted"/>
<feature type="transmembrane region" description="Helical" evidence="5">
    <location>
        <begin position="115"/>
        <end position="135"/>
    </location>
</feature>
<dbReference type="RefSeq" id="WP_201503603.1">
    <property type="nucleotide sequence ID" value="NZ_BAAAFR010000001.1"/>
</dbReference>
<feature type="transmembrane region" description="Helical" evidence="5">
    <location>
        <begin position="265"/>
        <end position="282"/>
    </location>
</feature>
<evidence type="ECO:0000256" key="1">
    <source>
        <dbReference type="ARBA" id="ARBA00004141"/>
    </source>
</evidence>
<keyword evidence="2 5" id="KW-0812">Transmembrane</keyword>
<keyword evidence="3 5" id="KW-1133">Transmembrane helix</keyword>
<keyword evidence="8" id="KW-1185">Reference proteome</keyword>
<dbReference type="InterPro" id="IPR037185">
    <property type="entry name" value="EmrE-like"/>
</dbReference>